<dbReference type="InterPro" id="IPR013122">
    <property type="entry name" value="PKD1_2_channel"/>
</dbReference>
<dbReference type="Pfam" id="PF08016">
    <property type="entry name" value="PKD_channel"/>
    <property type="match status" value="1"/>
</dbReference>
<sequence>MVDAIDGNDGSVNHSKIHSQLHRTVEGVDPPGIGGGVIPLSAARRQKWGSTAPATPPQVAVPPLERFQEIIDTNNIEPSPAPSVEHNGGPPTMHRYIDIINETEDTEDILAEQESNESSKANDDVELVSMNPLSRVHSAVSQKENSSNVHPEMNRLSIVRSEDAGEDTSQDVGQGEAADAVAKPAAPHLVTLVEDVRDLLYAKIERRRQSRELLLWCFFCVLLTTMFLMQVRVESAAHLEGSLRDFFHGQGNDFTEAVTASDVWAYFKNVAERQRTEALYFEEMTDAHILDNRVLSWALTQKRVIRRECSYVDSWERFRDIYPVCSNELGYGDDFTGDWYGQATEEEYLRDFPPAEFLDGDFGHYVPFNLSDVDSIVQRIELLEKYKWIDHSTREVRMWLSVFNGQLLMLGKAWMPFTVNQAGNFVPDPGWHMSSSRVFTYQTFTDYLRAVMELIMVGFLGYYGYHGVALWRSAMSQFWFENNTSGLHQLCTFWDFLDLGTLVAFGYSAWSWLMWGISNSDLEYDPKIIYTNSHHFEELMAVTTVFHNYTLWGTMNVLLCMMRIFKFFEFNSRLSILTRTVWKAMPEIVNFLIMFMIIYFSFALYAYVVYGRHGLYNFRTYAVSCDTMFRMMLGEYDIADLFPASHVMPSRVFFYVYTILAGFVMLNIMLAIVIETYSDVWKEQEDSNSKPIYISAYRGVRRLYNTKCRRLFRSVFPKKKRDESAADMLEAGALPKTRDPQARKMSTTQQLALVLKQLENEKHGNARIGSRTRRRRQ</sequence>
<evidence type="ECO:0000313" key="8">
    <source>
        <dbReference type="Proteomes" id="UP001190700"/>
    </source>
</evidence>
<dbReference type="AlphaFoldDB" id="A0AAE0EVW5"/>
<evidence type="ECO:0000256" key="3">
    <source>
        <dbReference type="ARBA" id="ARBA00022989"/>
    </source>
</evidence>
<dbReference type="InterPro" id="IPR051223">
    <property type="entry name" value="Polycystin"/>
</dbReference>
<evidence type="ECO:0000256" key="2">
    <source>
        <dbReference type="ARBA" id="ARBA00022692"/>
    </source>
</evidence>
<reference evidence="7 8" key="1">
    <citation type="journal article" date="2015" name="Genome Biol. Evol.">
        <title>Comparative Genomics of a Bacterivorous Green Alga Reveals Evolutionary Causalities and Consequences of Phago-Mixotrophic Mode of Nutrition.</title>
        <authorList>
            <person name="Burns J.A."/>
            <person name="Paasch A."/>
            <person name="Narechania A."/>
            <person name="Kim E."/>
        </authorList>
    </citation>
    <scope>NUCLEOTIDE SEQUENCE [LARGE SCALE GENOMIC DNA]</scope>
    <source>
        <strain evidence="7 8">PLY_AMNH</strain>
    </source>
</reference>
<dbReference type="GO" id="GO:0016020">
    <property type="term" value="C:membrane"/>
    <property type="evidence" value="ECO:0007669"/>
    <property type="project" value="UniProtKB-SubCell"/>
</dbReference>
<dbReference type="Gene3D" id="1.10.287.70">
    <property type="match status" value="1"/>
</dbReference>
<dbReference type="PANTHER" id="PTHR10877">
    <property type="entry name" value="POLYCYSTIN FAMILY MEMBER"/>
    <property type="match status" value="1"/>
</dbReference>
<dbReference type="PANTHER" id="PTHR10877:SF183">
    <property type="entry name" value="AT14535P-RELATED"/>
    <property type="match status" value="1"/>
</dbReference>
<evidence type="ECO:0000256" key="1">
    <source>
        <dbReference type="ARBA" id="ARBA00004141"/>
    </source>
</evidence>
<evidence type="ECO:0000256" key="5">
    <source>
        <dbReference type="SAM" id="Phobius"/>
    </source>
</evidence>
<keyword evidence="4 5" id="KW-0472">Membrane</keyword>
<feature type="transmembrane region" description="Helical" evidence="5">
    <location>
        <begin position="652"/>
        <end position="674"/>
    </location>
</feature>
<feature type="transmembrane region" description="Helical" evidence="5">
    <location>
        <begin position="588"/>
        <end position="610"/>
    </location>
</feature>
<evidence type="ECO:0000256" key="4">
    <source>
        <dbReference type="ARBA" id="ARBA00023136"/>
    </source>
</evidence>
<gene>
    <name evidence="7" type="ORF">CYMTET_49331</name>
</gene>
<dbReference type="Proteomes" id="UP001190700">
    <property type="component" value="Unassembled WGS sequence"/>
</dbReference>
<feature type="transmembrane region" description="Helical" evidence="5">
    <location>
        <begin position="492"/>
        <end position="513"/>
    </location>
</feature>
<feature type="transmembrane region" description="Helical" evidence="5">
    <location>
        <begin position="447"/>
        <end position="471"/>
    </location>
</feature>
<proteinExistence type="predicted"/>
<dbReference type="EMBL" id="LGRX02033529">
    <property type="protein sequence ID" value="KAK3240865.1"/>
    <property type="molecule type" value="Genomic_DNA"/>
</dbReference>
<keyword evidence="2 5" id="KW-0812">Transmembrane</keyword>
<feature type="transmembrane region" description="Helical" evidence="5">
    <location>
        <begin position="213"/>
        <end position="231"/>
    </location>
</feature>
<feature type="transmembrane region" description="Helical" evidence="5">
    <location>
        <begin position="549"/>
        <end position="568"/>
    </location>
</feature>
<comment type="subcellular location">
    <subcellularLocation>
        <location evidence="1">Membrane</location>
        <topology evidence="1">Multi-pass membrane protein</topology>
    </subcellularLocation>
</comment>
<keyword evidence="3 5" id="KW-1133">Transmembrane helix</keyword>
<name>A0AAE0EVW5_9CHLO</name>
<accession>A0AAE0EVW5</accession>
<protein>
    <recommendedName>
        <fullName evidence="6">Polycystin cation channel PKD1/PKD2 domain-containing protein</fullName>
    </recommendedName>
</protein>
<keyword evidence="8" id="KW-1185">Reference proteome</keyword>
<evidence type="ECO:0000259" key="6">
    <source>
        <dbReference type="Pfam" id="PF08016"/>
    </source>
</evidence>
<organism evidence="7 8">
    <name type="scientific">Cymbomonas tetramitiformis</name>
    <dbReference type="NCBI Taxonomy" id="36881"/>
    <lineage>
        <taxon>Eukaryota</taxon>
        <taxon>Viridiplantae</taxon>
        <taxon>Chlorophyta</taxon>
        <taxon>Pyramimonadophyceae</taxon>
        <taxon>Pyramimonadales</taxon>
        <taxon>Pyramimonadaceae</taxon>
        <taxon>Cymbomonas</taxon>
    </lineage>
</organism>
<evidence type="ECO:0000313" key="7">
    <source>
        <dbReference type="EMBL" id="KAK3240865.1"/>
    </source>
</evidence>
<feature type="domain" description="Polycystin cation channel PKD1/PKD2" evidence="6">
    <location>
        <begin position="477"/>
        <end position="680"/>
    </location>
</feature>
<comment type="caution">
    <text evidence="7">The sequence shown here is derived from an EMBL/GenBank/DDBJ whole genome shotgun (WGS) entry which is preliminary data.</text>
</comment>